<protein>
    <submittedName>
        <fullName evidence="1">Uncharacterized protein</fullName>
    </submittedName>
</protein>
<sequence length="60" mass="6626">MFSCEGWESRGCDEGSIISCLGILRVIDCGVASVDVVLVVESEFKILFFIIDVWLLISRG</sequence>
<dbReference type="Proteomes" id="UP001497535">
    <property type="component" value="Unassembled WGS sequence"/>
</dbReference>
<keyword evidence="2" id="KW-1185">Reference proteome</keyword>
<comment type="caution">
    <text evidence="1">The sequence shown here is derived from an EMBL/GenBank/DDBJ whole genome shotgun (WGS) entry which is preliminary data.</text>
</comment>
<organism evidence="1 2">
    <name type="scientific">Meloidogyne enterolobii</name>
    <name type="common">Root-knot nematode worm</name>
    <name type="synonym">Meloidogyne mayaguensis</name>
    <dbReference type="NCBI Taxonomy" id="390850"/>
    <lineage>
        <taxon>Eukaryota</taxon>
        <taxon>Metazoa</taxon>
        <taxon>Ecdysozoa</taxon>
        <taxon>Nematoda</taxon>
        <taxon>Chromadorea</taxon>
        <taxon>Rhabditida</taxon>
        <taxon>Tylenchina</taxon>
        <taxon>Tylenchomorpha</taxon>
        <taxon>Tylenchoidea</taxon>
        <taxon>Meloidogynidae</taxon>
        <taxon>Meloidogyninae</taxon>
        <taxon>Meloidogyne</taxon>
    </lineage>
</organism>
<gene>
    <name evidence="1" type="ORF">MENTE1834_LOCUS399</name>
</gene>
<dbReference type="EMBL" id="CAVMJV010000001">
    <property type="protein sequence ID" value="CAK5006142.1"/>
    <property type="molecule type" value="Genomic_DNA"/>
</dbReference>
<name>A0ACB0XKE7_MELEN</name>
<evidence type="ECO:0000313" key="2">
    <source>
        <dbReference type="Proteomes" id="UP001497535"/>
    </source>
</evidence>
<accession>A0ACB0XKE7</accession>
<proteinExistence type="predicted"/>
<evidence type="ECO:0000313" key="1">
    <source>
        <dbReference type="EMBL" id="CAK5006142.1"/>
    </source>
</evidence>
<reference evidence="1" key="1">
    <citation type="submission" date="2023-11" db="EMBL/GenBank/DDBJ databases">
        <authorList>
            <person name="Poullet M."/>
        </authorList>
    </citation>
    <scope>NUCLEOTIDE SEQUENCE</scope>
    <source>
        <strain evidence="1">E1834</strain>
    </source>
</reference>